<dbReference type="Proteomes" id="UP001144280">
    <property type="component" value="Unassembled WGS sequence"/>
</dbReference>
<dbReference type="InterPro" id="IPR001254">
    <property type="entry name" value="Trypsin_dom"/>
</dbReference>
<dbReference type="PROSITE" id="PS50240">
    <property type="entry name" value="TRYPSIN_DOM"/>
    <property type="match status" value="1"/>
</dbReference>
<keyword evidence="5" id="KW-1185">Reference proteome</keyword>
<evidence type="ECO:0000256" key="1">
    <source>
        <dbReference type="ARBA" id="ARBA00023157"/>
    </source>
</evidence>
<dbReference type="PANTHER" id="PTHR24256">
    <property type="entry name" value="TRYPTASE-RELATED"/>
    <property type="match status" value="1"/>
</dbReference>
<dbReference type="InterPro" id="IPR018114">
    <property type="entry name" value="TRYPSIN_HIS"/>
</dbReference>
<dbReference type="Pfam" id="PF00089">
    <property type="entry name" value="Trypsin"/>
    <property type="match status" value="1"/>
</dbReference>
<dbReference type="InterPro" id="IPR009003">
    <property type="entry name" value="Peptidase_S1_PA"/>
</dbReference>
<dbReference type="EMBL" id="BSDI01000029">
    <property type="protein sequence ID" value="GLH99882.1"/>
    <property type="molecule type" value="Genomic_DNA"/>
</dbReference>
<dbReference type="PRINTS" id="PR00722">
    <property type="entry name" value="CHYMOTRYPSIN"/>
</dbReference>
<dbReference type="RefSeq" id="WP_281899836.1">
    <property type="nucleotide sequence ID" value="NZ_BSDI01000029.1"/>
</dbReference>
<dbReference type="CDD" id="cd00190">
    <property type="entry name" value="Tryp_SPc"/>
    <property type="match status" value="1"/>
</dbReference>
<evidence type="ECO:0000313" key="4">
    <source>
        <dbReference type="EMBL" id="GLH99882.1"/>
    </source>
</evidence>
<feature type="region of interest" description="Disordered" evidence="2">
    <location>
        <begin position="61"/>
        <end position="81"/>
    </location>
</feature>
<proteinExistence type="predicted"/>
<accession>A0ABQ5R117</accession>
<evidence type="ECO:0000313" key="5">
    <source>
        <dbReference type="Proteomes" id="UP001144280"/>
    </source>
</evidence>
<gene>
    <name evidence="4" type="ORF">Pa4123_51580</name>
</gene>
<keyword evidence="1" id="KW-1015">Disulfide bond</keyword>
<protein>
    <recommendedName>
        <fullName evidence="3">Peptidase S1 domain-containing protein</fullName>
    </recommendedName>
</protein>
<dbReference type="Gene3D" id="2.40.10.10">
    <property type="entry name" value="Trypsin-like serine proteases"/>
    <property type="match status" value="1"/>
</dbReference>
<organism evidence="4 5">
    <name type="scientific">Phytohabitans aurantiacus</name>
    <dbReference type="NCBI Taxonomy" id="3016789"/>
    <lineage>
        <taxon>Bacteria</taxon>
        <taxon>Bacillati</taxon>
        <taxon>Actinomycetota</taxon>
        <taxon>Actinomycetes</taxon>
        <taxon>Micromonosporales</taxon>
        <taxon>Micromonosporaceae</taxon>
    </lineage>
</organism>
<feature type="region of interest" description="Disordered" evidence="2">
    <location>
        <begin position="369"/>
        <end position="390"/>
    </location>
</feature>
<dbReference type="InterPro" id="IPR001314">
    <property type="entry name" value="Peptidase_S1A"/>
</dbReference>
<dbReference type="SMART" id="SM00020">
    <property type="entry name" value="Tryp_SPc"/>
    <property type="match status" value="1"/>
</dbReference>
<reference evidence="4" key="1">
    <citation type="submission" date="2022-12" db="EMBL/GenBank/DDBJ databases">
        <title>New Phytohabitans aurantiacus sp. RD004123 nov., an actinomycete isolated from soil.</title>
        <authorList>
            <person name="Triningsih D.W."/>
            <person name="Harunari E."/>
            <person name="Igarashi Y."/>
        </authorList>
    </citation>
    <scope>NUCLEOTIDE SEQUENCE</scope>
    <source>
        <strain evidence="4">RD004123</strain>
    </source>
</reference>
<dbReference type="SUPFAM" id="SSF50494">
    <property type="entry name" value="Trypsin-like serine proteases"/>
    <property type="match status" value="1"/>
</dbReference>
<comment type="caution">
    <text evidence="4">The sequence shown here is derived from an EMBL/GenBank/DDBJ whole genome shotgun (WGS) entry which is preliminary data.</text>
</comment>
<dbReference type="PROSITE" id="PS00134">
    <property type="entry name" value="TRYPSIN_HIS"/>
    <property type="match status" value="1"/>
</dbReference>
<sequence>MNPLPVVTVYVDDGVCDGQQRNVGNDFAAAPRTQRFGHRRHRAVLIITLAVTVVAAACQTPTRAPNQPPTTPRSAAGDASQPYPAMASLAKNKPEGWRHACGAATLTSWYVVTAAHCVTNDTGGVLDPAGMRVRTGTATWAKGGQTVGVAAINVHPRWHRELSPPRAHGDLALLRLATKVDAEPLPIASHVRESAPTRLLGWGAKPDSDAALLPDGKAPPTDVLHEFDAVTATPQVCADIKITDGEICVQHPDGAVPCYGDSGGPVLQHVDGRWHLIGVISHGYDPSNDPRCPRVAPLSANTDLTDQVYRSWIRQIACTPTLTDSAPCRNHPVGLITDAAAAFSPATPTSNGLHNRQVRLAHLRPIRIPAPEGRRYPPSDPKAWTPQRTPTSVNELSTWADVAGRHSSVCGQLVAEMSRCACKHVNSAVACRGAGYRSQGPVLRWACRRLGSMRVVLLIRCAAEGNGRQP</sequence>
<evidence type="ECO:0000256" key="2">
    <source>
        <dbReference type="SAM" id="MobiDB-lite"/>
    </source>
</evidence>
<dbReference type="InterPro" id="IPR043504">
    <property type="entry name" value="Peptidase_S1_PA_chymotrypsin"/>
</dbReference>
<feature type="domain" description="Peptidase S1" evidence="3">
    <location>
        <begin position="75"/>
        <end position="318"/>
    </location>
</feature>
<name>A0ABQ5R117_9ACTN</name>
<dbReference type="InterPro" id="IPR051487">
    <property type="entry name" value="Ser/Thr_Proteases_Immune/Dev"/>
</dbReference>
<evidence type="ECO:0000259" key="3">
    <source>
        <dbReference type="PROSITE" id="PS50240"/>
    </source>
</evidence>